<dbReference type="EMBL" id="JAMYWD010000005">
    <property type="protein sequence ID" value="KAJ4970853.1"/>
    <property type="molecule type" value="Genomic_DNA"/>
</dbReference>
<protein>
    <submittedName>
        <fullName evidence="1">Uncharacterized protein</fullName>
    </submittedName>
</protein>
<dbReference type="Proteomes" id="UP001141806">
    <property type="component" value="Unassembled WGS sequence"/>
</dbReference>
<evidence type="ECO:0000313" key="2">
    <source>
        <dbReference type="Proteomes" id="UP001141806"/>
    </source>
</evidence>
<evidence type="ECO:0000313" key="1">
    <source>
        <dbReference type="EMBL" id="KAJ4970853.1"/>
    </source>
</evidence>
<keyword evidence="2" id="KW-1185">Reference proteome</keyword>
<reference evidence="1" key="1">
    <citation type="journal article" date="2023" name="Plant J.">
        <title>The genome of the king protea, Protea cynaroides.</title>
        <authorList>
            <person name="Chang J."/>
            <person name="Duong T.A."/>
            <person name="Schoeman C."/>
            <person name="Ma X."/>
            <person name="Roodt D."/>
            <person name="Barker N."/>
            <person name="Li Z."/>
            <person name="Van de Peer Y."/>
            <person name="Mizrachi E."/>
        </authorList>
    </citation>
    <scope>NUCLEOTIDE SEQUENCE</scope>
    <source>
        <tissue evidence="1">Young leaves</tissue>
    </source>
</reference>
<organism evidence="1 2">
    <name type="scientific">Protea cynaroides</name>
    <dbReference type="NCBI Taxonomy" id="273540"/>
    <lineage>
        <taxon>Eukaryota</taxon>
        <taxon>Viridiplantae</taxon>
        <taxon>Streptophyta</taxon>
        <taxon>Embryophyta</taxon>
        <taxon>Tracheophyta</taxon>
        <taxon>Spermatophyta</taxon>
        <taxon>Magnoliopsida</taxon>
        <taxon>Proteales</taxon>
        <taxon>Proteaceae</taxon>
        <taxon>Protea</taxon>
    </lineage>
</organism>
<name>A0A9Q0KHS0_9MAGN</name>
<comment type="caution">
    <text evidence="1">The sequence shown here is derived from an EMBL/GenBank/DDBJ whole genome shotgun (WGS) entry which is preliminary data.</text>
</comment>
<dbReference type="AlphaFoldDB" id="A0A9Q0KHS0"/>
<proteinExistence type="predicted"/>
<sequence length="160" mass="16755">MELIPRSDVLAIPSSVDSRALVRLMPRILLQESSSHVSIAASSLGLPPAVPAISVRPIEPVARAMDLGRFLGLPDEDSNNVERFADAAGDTRIEDYRATSTAGHLNQYNSAGDNVTQGPVDATNIEGGAGINVQQKGGRSFAMVAAGLTDLSGLSEPVFE</sequence>
<accession>A0A9Q0KHS0</accession>
<gene>
    <name evidence="1" type="ORF">NE237_003952</name>
</gene>